<dbReference type="InterPro" id="IPR036213">
    <property type="entry name" value="Calpain_III_sf"/>
</dbReference>
<proteinExistence type="inferred from homology"/>
<accession>A0AAD9N055</accession>
<keyword evidence="4" id="KW-1185">Reference proteome</keyword>
<evidence type="ECO:0000313" key="4">
    <source>
        <dbReference type="Proteomes" id="UP001208570"/>
    </source>
</evidence>
<feature type="domain" description="Peptidase C2 calpain large subunit" evidence="2">
    <location>
        <begin position="23"/>
        <end position="63"/>
    </location>
</feature>
<dbReference type="EMBL" id="JAODUP010000335">
    <property type="protein sequence ID" value="KAK2152242.1"/>
    <property type="molecule type" value="Genomic_DNA"/>
</dbReference>
<dbReference type="PANTHER" id="PTHR10183:SF433">
    <property type="entry name" value="CALPAIN-A-RELATED"/>
    <property type="match status" value="1"/>
</dbReference>
<dbReference type="AlphaFoldDB" id="A0AAD9N055"/>
<dbReference type="Pfam" id="PF01067">
    <property type="entry name" value="Calpain_III"/>
    <property type="match status" value="1"/>
</dbReference>
<gene>
    <name evidence="3" type="ORF">LSH36_334g03005</name>
</gene>
<dbReference type="Proteomes" id="UP001208570">
    <property type="component" value="Unassembled WGS sequence"/>
</dbReference>
<comment type="caution">
    <text evidence="3">The sequence shown here is derived from an EMBL/GenBank/DDBJ whole genome shotgun (WGS) entry which is preliminary data.</text>
</comment>
<comment type="similarity">
    <text evidence="1">Belongs to the peptidase C2 family.</text>
</comment>
<dbReference type="PANTHER" id="PTHR10183">
    <property type="entry name" value="CALPAIN"/>
    <property type="match status" value="1"/>
</dbReference>
<name>A0AAD9N055_9ANNE</name>
<protein>
    <recommendedName>
        <fullName evidence="2">Peptidase C2 calpain large subunit domain-containing protein</fullName>
    </recommendedName>
</protein>
<evidence type="ECO:0000259" key="2">
    <source>
        <dbReference type="Pfam" id="PF01067"/>
    </source>
</evidence>
<reference evidence="3" key="1">
    <citation type="journal article" date="2023" name="Mol. Biol. Evol.">
        <title>Third-Generation Sequencing Reveals the Adaptive Role of the Epigenome in Three Deep-Sea Polychaetes.</title>
        <authorList>
            <person name="Perez M."/>
            <person name="Aroh O."/>
            <person name="Sun Y."/>
            <person name="Lan Y."/>
            <person name="Juniper S.K."/>
            <person name="Young C.R."/>
            <person name="Angers B."/>
            <person name="Qian P.Y."/>
        </authorList>
    </citation>
    <scope>NUCLEOTIDE SEQUENCE</scope>
    <source>
        <strain evidence="3">P08H-3</strain>
    </source>
</reference>
<dbReference type="Gene3D" id="2.60.120.380">
    <property type="match status" value="1"/>
</dbReference>
<dbReference type="GO" id="GO:0005737">
    <property type="term" value="C:cytoplasm"/>
    <property type="evidence" value="ECO:0007669"/>
    <property type="project" value="TreeGrafter"/>
</dbReference>
<dbReference type="GO" id="GO:0004198">
    <property type="term" value="F:calcium-dependent cysteine-type endopeptidase activity"/>
    <property type="evidence" value="ECO:0007669"/>
    <property type="project" value="InterPro"/>
</dbReference>
<dbReference type="InterPro" id="IPR022682">
    <property type="entry name" value="Calpain_domain_III"/>
</dbReference>
<dbReference type="InterPro" id="IPR022684">
    <property type="entry name" value="Calpain_cysteine_protease"/>
</dbReference>
<dbReference type="Gene3D" id="1.10.238.10">
    <property type="entry name" value="EF-hand"/>
    <property type="match status" value="1"/>
</dbReference>
<dbReference type="GO" id="GO:0006508">
    <property type="term" value="P:proteolysis"/>
    <property type="evidence" value="ECO:0007669"/>
    <property type="project" value="InterPro"/>
</dbReference>
<dbReference type="SUPFAM" id="SSF49758">
    <property type="entry name" value="Calpain large subunit, middle domain (domain III)"/>
    <property type="match status" value="1"/>
</dbReference>
<organism evidence="3 4">
    <name type="scientific">Paralvinella palmiformis</name>
    <dbReference type="NCBI Taxonomy" id="53620"/>
    <lineage>
        <taxon>Eukaryota</taxon>
        <taxon>Metazoa</taxon>
        <taxon>Spiralia</taxon>
        <taxon>Lophotrochozoa</taxon>
        <taxon>Annelida</taxon>
        <taxon>Polychaeta</taxon>
        <taxon>Sedentaria</taxon>
        <taxon>Canalipalpata</taxon>
        <taxon>Terebellida</taxon>
        <taxon>Terebelliformia</taxon>
        <taxon>Alvinellidae</taxon>
        <taxon>Paralvinella</taxon>
    </lineage>
</organism>
<evidence type="ECO:0000256" key="1">
    <source>
        <dbReference type="ARBA" id="ARBA00007623"/>
    </source>
</evidence>
<sequence length="194" mass="22411">MPEEFSSVPLTKGTIDCRMLMYVTEFNDRREVTERYNLKPGIYLIIPSTFEPNIETDFLLRIYSERKFPFVVLDEVTNIVEHVRRDTMTAHDDNLFCKLSPWSFNTEHAGVQSSDRQEKAYKSTEEETKRIITAFGLLSDDNLEMDAYKLRDILTEHFRRDFNVGKVSLEVCRSMMAMLDVSFMEGLGSGGGHG</sequence>
<evidence type="ECO:0000313" key="3">
    <source>
        <dbReference type="EMBL" id="KAK2152242.1"/>
    </source>
</evidence>